<dbReference type="EMBL" id="KK583198">
    <property type="protein sequence ID" value="KDO31208.1"/>
    <property type="molecule type" value="Genomic_DNA"/>
</dbReference>
<evidence type="ECO:0000256" key="1">
    <source>
        <dbReference type="SAM" id="Phobius"/>
    </source>
</evidence>
<dbReference type="RefSeq" id="XP_012197813.1">
    <property type="nucleotide sequence ID" value="XM_012342423.1"/>
</dbReference>
<gene>
    <name evidence="2" type="ORF">SPRG_03826</name>
</gene>
<name>A0A067CL41_SAPPC</name>
<dbReference type="OMA" id="GIDAHET"/>
<feature type="transmembrane region" description="Helical" evidence="1">
    <location>
        <begin position="82"/>
        <end position="101"/>
    </location>
</feature>
<reference evidence="2 3" key="1">
    <citation type="journal article" date="2013" name="PLoS Genet.">
        <title>Distinctive expansion of potential virulence genes in the genome of the oomycete fish pathogen Saprolegnia parasitica.</title>
        <authorList>
            <person name="Jiang R.H."/>
            <person name="de Bruijn I."/>
            <person name="Haas B.J."/>
            <person name="Belmonte R."/>
            <person name="Lobach L."/>
            <person name="Christie J."/>
            <person name="van den Ackerveken G."/>
            <person name="Bottin A."/>
            <person name="Bulone V."/>
            <person name="Diaz-Moreno S.M."/>
            <person name="Dumas B."/>
            <person name="Fan L."/>
            <person name="Gaulin E."/>
            <person name="Govers F."/>
            <person name="Grenville-Briggs L.J."/>
            <person name="Horner N.R."/>
            <person name="Levin J.Z."/>
            <person name="Mammella M."/>
            <person name="Meijer H.J."/>
            <person name="Morris P."/>
            <person name="Nusbaum C."/>
            <person name="Oome S."/>
            <person name="Phillips A.J."/>
            <person name="van Rooyen D."/>
            <person name="Rzeszutek E."/>
            <person name="Saraiva M."/>
            <person name="Secombes C.J."/>
            <person name="Seidl M.F."/>
            <person name="Snel B."/>
            <person name="Stassen J.H."/>
            <person name="Sykes S."/>
            <person name="Tripathy S."/>
            <person name="van den Berg H."/>
            <person name="Vega-Arreguin J.C."/>
            <person name="Wawra S."/>
            <person name="Young S.K."/>
            <person name="Zeng Q."/>
            <person name="Dieguez-Uribeondo J."/>
            <person name="Russ C."/>
            <person name="Tyler B.M."/>
            <person name="van West P."/>
        </authorList>
    </citation>
    <scope>NUCLEOTIDE SEQUENCE [LARGE SCALE GENOMIC DNA]</scope>
    <source>
        <strain evidence="2 3">CBS 223.65</strain>
    </source>
</reference>
<keyword evidence="1" id="KW-0472">Membrane</keyword>
<protein>
    <submittedName>
        <fullName evidence="2">Uncharacterized protein</fullName>
    </submittedName>
</protein>
<evidence type="ECO:0000313" key="2">
    <source>
        <dbReference type="EMBL" id="KDO31208.1"/>
    </source>
</evidence>
<feature type="transmembrane region" description="Helical" evidence="1">
    <location>
        <begin position="43"/>
        <end position="62"/>
    </location>
</feature>
<dbReference type="VEuPathDB" id="FungiDB:SPRG_03826"/>
<dbReference type="AlphaFoldDB" id="A0A067CL41"/>
<keyword evidence="1" id="KW-1133">Transmembrane helix</keyword>
<accession>A0A067CL41</accession>
<dbReference type="GeneID" id="24126306"/>
<keyword evidence="1" id="KW-0812">Transmembrane</keyword>
<dbReference type="OrthoDB" id="160868at2759"/>
<dbReference type="KEGG" id="spar:SPRG_03826"/>
<proteinExistence type="predicted"/>
<keyword evidence="3" id="KW-1185">Reference proteome</keyword>
<dbReference type="Proteomes" id="UP000030745">
    <property type="component" value="Unassembled WGS sequence"/>
</dbReference>
<organism evidence="2 3">
    <name type="scientific">Saprolegnia parasitica (strain CBS 223.65)</name>
    <dbReference type="NCBI Taxonomy" id="695850"/>
    <lineage>
        <taxon>Eukaryota</taxon>
        <taxon>Sar</taxon>
        <taxon>Stramenopiles</taxon>
        <taxon>Oomycota</taxon>
        <taxon>Saprolegniomycetes</taxon>
        <taxon>Saprolegniales</taxon>
        <taxon>Saprolegniaceae</taxon>
        <taxon>Saprolegnia</taxon>
    </lineage>
</organism>
<evidence type="ECO:0000313" key="3">
    <source>
        <dbReference type="Proteomes" id="UP000030745"/>
    </source>
</evidence>
<sequence length="185" mass="19749">MAKTSPLEEVKQSTQNMLLAGAIGGSVGATWGVCLATVRSQPLGFYAASIGANLALASASYMTVFEILKRNNGGSTDNISTFVLPGTITGGALLGLAAIGTPMRAVQEWRHAKSIERYQAKHGIDAHETILLNGRVETAYTPVADRHKFDLPDLIPSFLRISEDDVEARIEARLAELREAAKTAP</sequence>
<feature type="transmembrane region" description="Helical" evidence="1">
    <location>
        <begin position="17"/>
        <end position="36"/>
    </location>
</feature>